<dbReference type="PANTHER" id="PTHR32552">
    <property type="entry name" value="FERRICHROME IRON RECEPTOR-RELATED"/>
    <property type="match status" value="1"/>
</dbReference>
<evidence type="ECO:0000259" key="12">
    <source>
        <dbReference type="Pfam" id="PF00593"/>
    </source>
</evidence>
<evidence type="ECO:0000256" key="6">
    <source>
        <dbReference type="ARBA" id="ARBA00023077"/>
    </source>
</evidence>
<dbReference type="Proteomes" id="UP001371305">
    <property type="component" value="Unassembled WGS sequence"/>
</dbReference>
<keyword evidence="9 10" id="KW-0998">Cell outer membrane</keyword>
<dbReference type="PANTHER" id="PTHR32552:SF83">
    <property type="entry name" value="BLR3904 PROTEIN"/>
    <property type="match status" value="1"/>
</dbReference>
<dbReference type="Pfam" id="PF07715">
    <property type="entry name" value="Plug"/>
    <property type="match status" value="1"/>
</dbReference>
<evidence type="ECO:0000256" key="3">
    <source>
        <dbReference type="ARBA" id="ARBA00022448"/>
    </source>
</evidence>
<keyword evidence="3 10" id="KW-0813">Transport</keyword>
<evidence type="ECO:0000256" key="10">
    <source>
        <dbReference type="PROSITE-ProRule" id="PRU01360"/>
    </source>
</evidence>
<gene>
    <name evidence="14" type="ORF">WKV53_18930</name>
</gene>
<dbReference type="InterPro" id="IPR037066">
    <property type="entry name" value="Plug_dom_sf"/>
</dbReference>
<evidence type="ECO:0000256" key="5">
    <source>
        <dbReference type="ARBA" id="ARBA00022692"/>
    </source>
</evidence>
<feature type="domain" description="TonB-dependent receptor plug" evidence="13">
    <location>
        <begin position="58"/>
        <end position="159"/>
    </location>
</feature>
<evidence type="ECO:0000256" key="7">
    <source>
        <dbReference type="ARBA" id="ARBA00023136"/>
    </source>
</evidence>
<dbReference type="InterPro" id="IPR010105">
    <property type="entry name" value="TonB_sidphr_rcpt"/>
</dbReference>
<keyword evidence="4 10" id="KW-1134">Transmembrane beta strand</keyword>
<evidence type="ECO:0000256" key="4">
    <source>
        <dbReference type="ARBA" id="ARBA00022452"/>
    </source>
</evidence>
<dbReference type="InterPro" id="IPR012910">
    <property type="entry name" value="Plug_dom"/>
</dbReference>
<keyword evidence="15" id="KW-1185">Reference proteome</keyword>
<dbReference type="Pfam" id="PF00593">
    <property type="entry name" value="TonB_dep_Rec_b-barrel"/>
    <property type="match status" value="1"/>
</dbReference>
<comment type="subcellular location">
    <subcellularLocation>
        <location evidence="1 10">Cell outer membrane</location>
        <topology evidence="1 10">Multi-pass membrane protein</topology>
    </subcellularLocation>
</comment>
<dbReference type="SUPFAM" id="SSF56935">
    <property type="entry name" value="Porins"/>
    <property type="match status" value="1"/>
</dbReference>
<evidence type="ECO:0000256" key="2">
    <source>
        <dbReference type="ARBA" id="ARBA00009810"/>
    </source>
</evidence>
<sequence length="767" mass="82453">MTSLLALTQIPAAHAVESAPVKDEKKPEEFSDLVVQADRDKSLYKPEKIASPKYTKPLVDVAQTVTVVPKEVIQEQGATTLSEVLRNVPGITMQAGENGGAHSTAGDMFTLRGFDAANSIFTDGVRDDGLISRDTFNLESVEAFLGPAGSDVGRGTAAGYVNMQTKVPMIGNAYAGSTAFSSGDRMRNTIDLNQNLGLGKEGDWLGGSAFRLNGLYQFGGVAGRDEVERNTWAIAPSLAFGLGTPTRVIFQYQHVEQNNIPDYGIPAYRGRPLPGIDHEWFYGYVNGDFEDTTQDSFTFRIEHDFNENLKLRNQTRINSTKRDDVNSGLQYFPSTYVHTTPTSGFPNTVRVLRQSDIRENEIFSNMTTLNAAFDTGSFKHALVGGLEFTSEKQDGYQYLPSSLGAVIDLPAPYVPNPYINPPGYAPRLDPSFHTRGTVENVGLYVFDTVDITDRWMLSGGIRMDSYDTDYISRATVTSGGALGAVTGPFSASDEVFSGKAALSYKPTADSSVYLAYGRTVTPPGTANFSLNNTTNAGSGAITSNANINSDPQESTNIELGGKWDALDAKLSLTGALFYTRNENTIYQNDPTDPTSYSQDGAQDVYGATIGAAGSITENWNVFANATYLDATLDQPGATTGTPAIPIDGNRLTRTPKFSGTVWSTYKLPKGFTVGGGIRYQGRTYTSTSNLIDTAAYAVLDGMVQYDVNENINVRLNVYNLLDREYVASSGGGGGQGGGAVGNPATATGGRVNMGQPISFMLSTNFSF</sequence>
<dbReference type="InterPro" id="IPR039426">
    <property type="entry name" value="TonB-dep_rcpt-like"/>
</dbReference>
<dbReference type="RefSeq" id="WP_341406351.1">
    <property type="nucleotide sequence ID" value="NZ_JBBUKT010000008.1"/>
</dbReference>
<keyword evidence="6 11" id="KW-0798">TonB box</keyword>
<feature type="domain" description="TonB-dependent receptor-like beta-barrel" evidence="12">
    <location>
        <begin position="242"/>
        <end position="720"/>
    </location>
</feature>
<evidence type="ECO:0000256" key="9">
    <source>
        <dbReference type="ARBA" id="ARBA00023237"/>
    </source>
</evidence>
<proteinExistence type="inferred from homology"/>
<dbReference type="InterPro" id="IPR000531">
    <property type="entry name" value="Beta-barrel_TonB"/>
</dbReference>
<comment type="similarity">
    <text evidence="2 10 11">Belongs to the TonB-dependent receptor family.</text>
</comment>
<reference evidence="14 15" key="1">
    <citation type="submission" date="2024-04" db="EMBL/GenBank/DDBJ databases">
        <title>Luteolibacter sp. isolated from soil.</title>
        <authorList>
            <person name="An J."/>
        </authorList>
    </citation>
    <scope>NUCLEOTIDE SEQUENCE [LARGE SCALE GENOMIC DNA]</scope>
    <source>
        <strain evidence="14 15">Y139</strain>
    </source>
</reference>
<keyword evidence="8 14" id="KW-0675">Receptor</keyword>
<dbReference type="EMBL" id="JBBUKT010000008">
    <property type="protein sequence ID" value="MEK7952595.1"/>
    <property type="molecule type" value="Genomic_DNA"/>
</dbReference>
<dbReference type="Gene3D" id="2.170.130.10">
    <property type="entry name" value="TonB-dependent receptor, plug domain"/>
    <property type="match status" value="1"/>
</dbReference>
<dbReference type="PROSITE" id="PS52016">
    <property type="entry name" value="TONB_DEPENDENT_REC_3"/>
    <property type="match status" value="1"/>
</dbReference>
<evidence type="ECO:0000256" key="8">
    <source>
        <dbReference type="ARBA" id="ARBA00023170"/>
    </source>
</evidence>
<keyword evidence="5 10" id="KW-0812">Transmembrane</keyword>
<dbReference type="InterPro" id="IPR036942">
    <property type="entry name" value="Beta-barrel_TonB_sf"/>
</dbReference>
<evidence type="ECO:0000256" key="1">
    <source>
        <dbReference type="ARBA" id="ARBA00004571"/>
    </source>
</evidence>
<organism evidence="14 15">
    <name type="scientific">Luteolibacter soli</name>
    <dbReference type="NCBI Taxonomy" id="3135280"/>
    <lineage>
        <taxon>Bacteria</taxon>
        <taxon>Pseudomonadati</taxon>
        <taxon>Verrucomicrobiota</taxon>
        <taxon>Verrucomicrobiia</taxon>
        <taxon>Verrucomicrobiales</taxon>
        <taxon>Verrucomicrobiaceae</taxon>
        <taxon>Luteolibacter</taxon>
    </lineage>
</organism>
<dbReference type="Gene3D" id="2.40.170.20">
    <property type="entry name" value="TonB-dependent receptor, beta-barrel domain"/>
    <property type="match status" value="1"/>
</dbReference>
<dbReference type="NCBIfam" id="TIGR01783">
    <property type="entry name" value="TonB-siderophor"/>
    <property type="match status" value="1"/>
</dbReference>
<evidence type="ECO:0000259" key="13">
    <source>
        <dbReference type="Pfam" id="PF07715"/>
    </source>
</evidence>
<evidence type="ECO:0000313" key="15">
    <source>
        <dbReference type="Proteomes" id="UP001371305"/>
    </source>
</evidence>
<keyword evidence="7 10" id="KW-0472">Membrane</keyword>
<dbReference type="CDD" id="cd01347">
    <property type="entry name" value="ligand_gated_channel"/>
    <property type="match status" value="1"/>
</dbReference>
<evidence type="ECO:0000256" key="11">
    <source>
        <dbReference type="RuleBase" id="RU003357"/>
    </source>
</evidence>
<comment type="caution">
    <text evidence="14">The sequence shown here is derived from an EMBL/GenBank/DDBJ whole genome shotgun (WGS) entry which is preliminary data.</text>
</comment>
<name>A0ABU9AYX9_9BACT</name>
<evidence type="ECO:0000313" key="14">
    <source>
        <dbReference type="EMBL" id="MEK7952595.1"/>
    </source>
</evidence>
<accession>A0ABU9AYX9</accession>
<protein>
    <submittedName>
        <fullName evidence="14">TonB-dependent siderophore receptor</fullName>
    </submittedName>
</protein>